<keyword evidence="2" id="KW-1185">Reference proteome</keyword>
<dbReference type="AlphaFoldDB" id="A0A8S1YKY9"/>
<evidence type="ECO:0000313" key="2">
    <source>
        <dbReference type="Proteomes" id="UP000689195"/>
    </source>
</evidence>
<sequence length="50" mass="5756">MSLGQYVHGIKIGIWNISFGNQVVDKGAYDKEVKKYANWIQSSNYSQFDK</sequence>
<organism evidence="1 2">
    <name type="scientific">Paramecium pentaurelia</name>
    <dbReference type="NCBI Taxonomy" id="43138"/>
    <lineage>
        <taxon>Eukaryota</taxon>
        <taxon>Sar</taxon>
        <taxon>Alveolata</taxon>
        <taxon>Ciliophora</taxon>
        <taxon>Intramacronucleata</taxon>
        <taxon>Oligohymenophorea</taxon>
        <taxon>Peniculida</taxon>
        <taxon>Parameciidae</taxon>
        <taxon>Paramecium</taxon>
    </lineage>
</organism>
<gene>
    <name evidence="1" type="ORF">PPENT_87.1.T2220006</name>
</gene>
<name>A0A8S1YKY9_9CILI</name>
<accession>A0A8S1YKY9</accession>
<reference evidence="1" key="1">
    <citation type="submission" date="2021-01" db="EMBL/GenBank/DDBJ databases">
        <authorList>
            <consortium name="Genoscope - CEA"/>
            <person name="William W."/>
        </authorList>
    </citation>
    <scope>NUCLEOTIDE SEQUENCE</scope>
</reference>
<dbReference type="EMBL" id="CAJJDO010000222">
    <property type="protein sequence ID" value="CAD8214539.1"/>
    <property type="molecule type" value="Genomic_DNA"/>
</dbReference>
<proteinExistence type="predicted"/>
<comment type="caution">
    <text evidence="1">The sequence shown here is derived from an EMBL/GenBank/DDBJ whole genome shotgun (WGS) entry which is preliminary data.</text>
</comment>
<protein>
    <submittedName>
        <fullName evidence="1">Uncharacterized protein</fullName>
    </submittedName>
</protein>
<evidence type="ECO:0000313" key="1">
    <source>
        <dbReference type="EMBL" id="CAD8214539.1"/>
    </source>
</evidence>
<dbReference type="Proteomes" id="UP000689195">
    <property type="component" value="Unassembled WGS sequence"/>
</dbReference>